<dbReference type="Gene3D" id="3.30.70.330">
    <property type="match status" value="1"/>
</dbReference>
<reference evidence="2" key="1">
    <citation type="submission" date="2021-02" db="EMBL/GenBank/DDBJ databases">
        <authorList>
            <person name="Dougan E. K."/>
            <person name="Rhodes N."/>
            <person name="Thang M."/>
            <person name="Chan C."/>
        </authorList>
    </citation>
    <scope>NUCLEOTIDE SEQUENCE</scope>
</reference>
<sequence>MDFVKADYLKSEASKAELLQSHSMPPATFFKETLAQVSRQSGASVSWCRQDSSTSMDSFATSSTMLPTDYYASSLGDLAEEEEEPVTASSVLKGQTTVMMKNVPNKYTQRKLLREVMSCGFQSSLDFFYLPMDPRQSRSRTSSNRGFSFVNLGSAKHAERFFNTFHGKMLRCSDPEKPSCVIEIAPADIQGFEANAEHYLSAKTMRRSRDFFSQAMFLRPLPLHLQQIYRASKAKLEDAQHDPSPVPAGEIQDFDASPQMPSRMLAASSFCHMQSASVQQAAPGLSLPASNHPMMLPPQFCHMCGTNWIAHGLFCANCGASGFRGQYPGVQAHNTEIFHTLGL</sequence>
<proteinExistence type="predicted"/>
<dbReference type="Pfam" id="PF04059">
    <property type="entry name" value="RRM_2"/>
    <property type="match status" value="1"/>
</dbReference>
<comment type="caution">
    <text evidence="2">The sequence shown here is derived from an EMBL/GenBank/DDBJ whole genome shotgun (WGS) entry which is preliminary data.</text>
</comment>
<organism evidence="2 3">
    <name type="scientific">Polarella glacialis</name>
    <name type="common">Dinoflagellate</name>
    <dbReference type="NCBI Taxonomy" id="89957"/>
    <lineage>
        <taxon>Eukaryota</taxon>
        <taxon>Sar</taxon>
        <taxon>Alveolata</taxon>
        <taxon>Dinophyceae</taxon>
        <taxon>Suessiales</taxon>
        <taxon>Suessiaceae</taxon>
        <taxon>Polarella</taxon>
    </lineage>
</organism>
<dbReference type="SUPFAM" id="SSF54928">
    <property type="entry name" value="RNA-binding domain, RBD"/>
    <property type="match status" value="1"/>
</dbReference>
<dbReference type="Proteomes" id="UP000626109">
    <property type="component" value="Unassembled WGS sequence"/>
</dbReference>
<dbReference type="InterPro" id="IPR035979">
    <property type="entry name" value="RBD_domain_sf"/>
</dbReference>
<dbReference type="AlphaFoldDB" id="A0A813KL16"/>
<evidence type="ECO:0000313" key="3">
    <source>
        <dbReference type="Proteomes" id="UP000626109"/>
    </source>
</evidence>
<gene>
    <name evidence="2" type="ORF">PGLA2088_LOCUS34193</name>
</gene>
<feature type="domain" description="Mei2-like C-terminal RNA recognition motif" evidence="1">
    <location>
        <begin position="96"/>
        <end position="198"/>
    </location>
</feature>
<dbReference type="InterPro" id="IPR012677">
    <property type="entry name" value="Nucleotide-bd_a/b_plait_sf"/>
</dbReference>
<dbReference type="InterPro" id="IPR007201">
    <property type="entry name" value="Mei2-like_Rrm_C"/>
</dbReference>
<dbReference type="EMBL" id="CAJNNW010031215">
    <property type="protein sequence ID" value="CAE8706470.1"/>
    <property type="molecule type" value="Genomic_DNA"/>
</dbReference>
<dbReference type="GO" id="GO:0003676">
    <property type="term" value="F:nucleic acid binding"/>
    <property type="evidence" value="ECO:0007669"/>
    <property type="project" value="InterPro"/>
</dbReference>
<evidence type="ECO:0000313" key="2">
    <source>
        <dbReference type="EMBL" id="CAE8706470.1"/>
    </source>
</evidence>
<name>A0A813KL16_POLGL</name>
<protein>
    <recommendedName>
        <fullName evidence="1">Mei2-like C-terminal RNA recognition motif domain-containing protein</fullName>
    </recommendedName>
</protein>
<accession>A0A813KL16</accession>
<evidence type="ECO:0000259" key="1">
    <source>
        <dbReference type="Pfam" id="PF04059"/>
    </source>
</evidence>